<comment type="caution">
    <text evidence="1">The sequence shown here is derived from an EMBL/GenBank/DDBJ whole genome shotgun (WGS) entry which is preliminary data.</text>
</comment>
<reference evidence="1" key="1">
    <citation type="submission" date="2023-11" db="EMBL/GenBank/DDBJ databases">
        <authorList>
            <person name="Alioto T."/>
            <person name="Alioto T."/>
            <person name="Gomez Garrido J."/>
        </authorList>
    </citation>
    <scope>NUCLEOTIDE SEQUENCE</scope>
</reference>
<proteinExistence type="predicted"/>
<dbReference type="EMBL" id="CAVMBE010000013">
    <property type="protein sequence ID" value="CAK3928050.1"/>
    <property type="molecule type" value="Genomic_DNA"/>
</dbReference>
<keyword evidence="2" id="KW-1185">Reference proteome</keyword>
<dbReference type="AlphaFoldDB" id="A0AAI9E905"/>
<name>A0AAI9E905_9PEZI</name>
<sequence>MSSTATNSPSRAEWPTWLEFSRCQIEHMCHMIVGAINNRDFNVNSDAWSVTHEHFSAKAAFAQWPKETTLQELLRCYEDHTRLHPYYTLQLQEVMIKIDEKKSIAKAFVNLLSDGIPPGKIRQSVGMLEFMWIDGKWCCSRYQCVPGMAPAAPGSCI</sequence>
<gene>
    <name evidence="1" type="ORF">LECACI_7A002885</name>
</gene>
<dbReference type="Proteomes" id="UP001296104">
    <property type="component" value="Unassembled WGS sequence"/>
</dbReference>
<accession>A0AAI9E905</accession>
<evidence type="ECO:0000313" key="1">
    <source>
        <dbReference type="EMBL" id="CAK3928050.1"/>
    </source>
</evidence>
<evidence type="ECO:0000313" key="2">
    <source>
        <dbReference type="Proteomes" id="UP001296104"/>
    </source>
</evidence>
<protein>
    <submittedName>
        <fullName evidence="1">Uncharacterized protein</fullName>
    </submittedName>
</protein>
<organism evidence="1 2">
    <name type="scientific">Lecanosticta acicola</name>
    <dbReference type="NCBI Taxonomy" id="111012"/>
    <lineage>
        <taxon>Eukaryota</taxon>
        <taxon>Fungi</taxon>
        <taxon>Dikarya</taxon>
        <taxon>Ascomycota</taxon>
        <taxon>Pezizomycotina</taxon>
        <taxon>Dothideomycetes</taxon>
        <taxon>Dothideomycetidae</taxon>
        <taxon>Mycosphaerellales</taxon>
        <taxon>Mycosphaerellaceae</taxon>
        <taxon>Lecanosticta</taxon>
    </lineage>
</organism>